<sequence>MKIAISGKGGVGKTTLSALMARRLAKEGRKVLAVDADADANLATALGIDISQHDIQPIAQLEELIAEKMGTGEDVGQGLYVLNPNVSDIPDRFAIEYQGVRFLAVGTVKTGGTGCYCAENKLIKRLINHLMLKSDEAVIIDMEAGLEHLSRGTGEGVDALIVVVEPGMRSIQTAKNIKSMADEIGIESVYGVASKVRSNKDLDIIKEKLKEIQFLGAIPYDEEIIKADLEGRPFFDFANEELLKEVDAILQNLNID</sequence>
<gene>
    <name evidence="4" type="ORF">SAMN02745118_00688</name>
</gene>
<dbReference type="GO" id="GO:0005829">
    <property type="term" value="C:cytosol"/>
    <property type="evidence" value="ECO:0007669"/>
    <property type="project" value="TreeGrafter"/>
</dbReference>
<evidence type="ECO:0000313" key="4">
    <source>
        <dbReference type="EMBL" id="SJZ38784.1"/>
    </source>
</evidence>
<dbReference type="GO" id="GO:0009898">
    <property type="term" value="C:cytoplasmic side of plasma membrane"/>
    <property type="evidence" value="ECO:0007669"/>
    <property type="project" value="TreeGrafter"/>
</dbReference>
<dbReference type="RefSeq" id="WP_078809181.1">
    <property type="nucleotide sequence ID" value="NZ_FUWM01000005.1"/>
</dbReference>
<dbReference type="Gene3D" id="3.40.50.300">
    <property type="entry name" value="P-loop containing nucleotide triphosphate hydrolases"/>
    <property type="match status" value="1"/>
</dbReference>
<dbReference type="Pfam" id="PF01656">
    <property type="entry name" value="CbiA"/>
    <property type="match status" value="1"/>
</dbReference>
<dbReference type="Proteomes" id="UP000190625">
    <property type="component" value="Unassembled WGS sequence"/>
</dbReference>
<dbReference type="GO" id="GO:0005524">
    <property type="term" value="F:ATP binding"/>
    <property type="evidence" value="ECO:0007669"/>
    <property type="project" value="UniProtKB-KW"/>
</dbReference>
<dbReference type="OrthoDB" id="7346657at2"/>
<dbReference type="InterPro" id="IPR014433">
    <property type="entry name" value="CooC"/>
</dbReference>
<reference evidence="5" key="1">
    <citation type="submission" date="2017-02" db="EMBL/GenBank/DDBJ databases">
        <authorList>
            <person name="Varghese N."/>
            <person name="Submissions S."/>
        </authorList>
    </citation>
    <scope>NUCLEOTIDE SEQUENCE [LARGE SCALE GENOMIC DNA]</scope>
    <source>
        <strain evidence="5">ATCC BAA-73</strain>
    </source>
</reference>
<evidence type="ECO:0000259" key="3">
    <source>
        <dbReference type="Pfam" id="PF01656"/>
    </source>
</evidence>
<evidence type="ECO:0000256" key="1">
    <source>
        <dbReference type="ARBA" id="ARBA00022741"/>
    </source>
</evidence>
<keyword evidence="2" id="KW-0067">ATP-binding</keyword>
<dbReference type="PANTHER" id="PTHR43384:SF6">
    <property type="entry name" value="SEPTUM SITE-DETERMINING PROTEIN MIND HOMOLOG, CHLOROPLASTIC"/>
    <property type="match status" value="1"/>
</dbReference>
<evidence type="ECO:0000256" key="2">
    <source>
        <dbReference type="ARBA" id="ARBA00022840"/>
    </source>
</evidence>
<dbReference type="SUPFAM" id="SSF52540">
    <property type="entry name" value="P-loop containing nucleoside triphosphate hydrolases"/>
    <property type="match status" value="1"/>
</dbReference>
<dbReference type="PIRSF" id="PIRSF005647">
    <property type="entry name" value="CooC"/>
    <property type="match status" value="1"/>
</dbReference>
<accession>A0A1T4K8M7</accession>
<name>A0A1T4K8M7_9FIRM</name>
<dbReference type="FunFam" id="3.40.50.300:FF:001573">
    <property type="entry name" value="Carbon monoxide dehydrogenase accessory protein CooC"/>
    <property type="match status" value="1"/>
</dbReference>
<dbReference type="EMBL" id="FUWM01000005">
    <property type="protein sequence ID" value="SJZ38784.1"/>
    <property type="molecule type" value="Genomic_DNA"/>
</dbReference>
<dbReference type="GO" id="GO:0051782">
    <property type="term" value="P:negative regulation of cell division"/>
    <property type="evidence" value="ECO:0007669"/>
    <property type="project" value="TreeGrafter"/>
</dbReference>
<dbReference type="InterPro" id="IPR002586">
    <property type="entry name" value="CobQ/CobB/MinD/ParA_Nub-bd_dom"/>
</dbReference>
<organism evidence="4 5">
    <name type="scientific">Selenihalanaerobacter shriftii</name>
    <dbReference type="NCBI Taxonomy" id="142842"/>
    <lineage>
        <taxon>Bacteria</taxon>
        <taxon>Bacillati</taxon>
        <taxon>Bacillota</taxon>
        <taxon>Clostridia</taxon>
        <taxon>Halanaerobiales</taxon>
        <taxon>Halobacteroidaceae</taxon>
        <taxon>Selenihalanaerobacter</taxon>
    </lineage>
</organism>
<dbReference type="InterPro" id="IPR027417">
    <property type="entry name" value="P-loop_NTPase"/>
</dbReference>
<feature type="domain" description="CobQ/CobB/MinD/ParA nucleotide binding" evidence="3">
    <location>
        <begin position="3"/>
        <end position="234"/>
    </location>
</feature>
<dbReference type="GO" id="GO:0016887">
    <property type="term" value="F:ATP hydrolysis activity"/>
    <property type="evidence" value="ECO:0007669"/>
    <property type="project" value="TreeGrafter"/>
</dbReference>
<evidence type="ECO:0000313" key="5">
    <source>
        <dbReference type="Proteomes" id="UP000190625"/>
    </source>
</evidence>
<dbReference type="AlphaFoldDB" id="A0A1T4K8M7"/>
<proteinExistence type="predicted"/>
<dbReference type="STRING" id="142842.SAMN02745118_00688"/>
<dbReference type="PANTHER" id="PTHR43384">
    <property type="entry name" value="SEPTUM SITE-DETERMINING PROTEIN MIND HOMOLOG, CHLOROPLASTIC-RELATED"/>
    <property type="match status" value="1"/>
</dbReference>
<keyword evidence="1" id="KW-0547">Nucleotide-binding</keyword>
<dbReference type="InterPro" id="IPR050625">
    <property type="entry name" value="ParA/MinD_ATPase"/>
</dbReference>
<protein>
    <submittedName>
        <fullName evidence="4">CO dehydrogenase maturation factor</fullName>
    </submittedName>
</protein>
<keyword evidence="5" id="KW-1185">Reference proteome</keyword>